<reference evidence="2 3" key="1">
    <citation type="submission" date="2017-03" db="EMBL/GenBank/DDBJ databases">
        <authorList>
            <person name="Afonso C.L."/>
            <person name="Miller P.J."/>
            <person name="Scott M.A."/>
            <person name="Spackman E."/>
            <person name="Goraichik I."/>
            <person name="Dimitrov K.M."/>
            <person name="Suarez D.L."/>
            <person name="Swayne D.E."/>
        </authorList>
    </citation>
    <scope>NUCLEOTIDE SEQUENCE [LARGE SCALE GENOMIC DNA]</scope>
    <source>
        <strain evidence="2">SB41UT1</strain>
    </source>
</reference>
<dbReference type="EMBL" id="FWPT01000003">
    <property type="protein sequence ID" value="SMA44305.1"/>
    <property type="molecule type" value="Genomic_DNA"/>
</dbReference>
<feature type="transmembrane region" description="Helical" evidence="1">
    <location>
        <begin position="49"/>
        <end position="73"/>
    </location>
</feature>
<evidence type="ECO:0000313" key="2">
    <source>
        <dbReference type="EMBL" id="SMA44305.1"/>
    </source>
</evidence>
<dbReference type="AlphaFoldDB" id="A0A1X7AIE2"/>
<dbReference type="Proteomes" id="UP000196573">
    <property type="component" value="Unassembled WGS sequence"/>
</dbReference>
<gene>
    <name evidence="2" type="ORF">EHSB41UT_01774</name>
</gene>
<evidence type="ECO:0000313" key="3">
    <source>
        <dbReference type="Proteomes" id="UP000196573"/>
    </source>
</evidence>
<keyword evidence="1" id="KW-0812">Transmembrane</keyword>
<protein>
    <submittedName>
        <fullName evidence="2">Uncharacterized protein</fullName>
    </submittedName>
</protein>
<feature type="transmembrane region" description="Helical" evidence="1">
    <location>
        <begin position="12"/>
        <end position="37"/>
    </location>
</feature>
<proteinExistence type="predicted"/>
<dbReference type="RefSeq" id="WP_087108921.1">
    <property type="nucleotide sequence ID" value="NZ_CBCSCN010000008.1"/>
</dbReference>
<keyword evidence="1" id="KW-1133">Transmembrane helix</keyword>
<evidence type="ECO:0000256" key="1">
    <source>
        <dbReference type="SAM" id="Phobius"/>
    </source>
</evidence>
<sequence>MIRSLRSFASILALSLGAGFAWLSVYLISFGAAIVLPHSMQVWFNEYPLTAWALGEVLVFCLPMAIAFAALAFALEKLTTNGSRWLYALLALPFVSLYAYVEIVAFPDHHSSFYLATIAPKYIVILLMVLLVSRPWSKTHA</sequence>
<accession>A0A1X7AIE2</accession>
<name>A0A1X7AIE2_9GAMM</name>
<keyword evidence="3" id="KW-1185">Reference proteome</keyword>
<keyword evidence="1" id="KW-0472">Membrane</keyword>
<organism evidence="2 3">
    <name type="scientific">Parendozoicomonas haliclonae</name>
    <dbReference type="NCBI Taxonomy" id="1960125"/>
    <lineage>
        <taxon>Bacteria</taxon>
        <taxon>Pseudomonadati</taxon>
        <taxon>Pseudomonadota</taxon>
        <taxon>Gammaproteobacteria</taxon>
        <taxon>Oceanospirillales</taxon>
        <taxon>Endozoicomonadaceae</taxon>
        <taxon>Parendozoicomonas</taxon>
    </lineage>
</organism>
<feature type="transmembrane region" description="Helical" evidence="1">
    <location>
        <begin position="85"/>
        <end position="106"/>
    </location>
</feature>
<feature type="transmembrane region" description="Helical" evidence="1">
    <location>
        <begin position="112"/>
        <end position="132"/>
    </location>
</feature>